<evidence type="ECO:0000313" key="1">
    <source>
        <dbReference type="EMBL" id="MBC8432405.1"/>
    </source>
</evidence>
<dbReference type="Pfam" id="PF07849">
    <property type="entry name" value="DUF1641"/>
    <property type="match status" value="1"/>
</dbReference>
<sequence>MTNEELIMKRLDRIEAQIAPLAESARGLNELKDDMMIVAHPASQMLIKELLDVESSFQLQDLMKLTKQTLRSVKNITFALKQLDNFIDLATTIEPLMRTAVPQAIRYLDELEQRGVFRILAATLDIRAKLAAAYTPEDIDKIGDGIVAFLGLAQKIADPQSVAFMEKMAEIPSKLDLAVSKDCGPWGLFSACSDPDVKKGLGVLMELTKAMGKLKANGNGAASVEQQEGSEPQEKT</sequence>
<organism evidence="1 2">
    <name type="scientific">Candidatus Desulfatibia vada</name>
    <dbReference type="NCBI Taxonomy" id="2841696"/>
    <lineage>
        <taxon>Bacteria</taxon>
        <taxon>Pseudomonadati</taxon>
        <taxon>Thermodesulfobacteriota</taxon>
        <taxon>Desulfobacteria</taxon>
        <taxon>Desulfobacterales</taxon>
        <taxon>Desulfobacterales incertae sedis</taxon>
        <taxon>Candidatus Desulfatibia</taxon>
    </lineage>
</organism>
<accession>A0A8J6P571</accession>
<dbReference type="EMBL" id="JACNIG010000221">
    <property type="protein sequence ID" value="MBC8432405.1"/>
    <property type="molecule type" value="Genomic_DNA"/>
</dbReference>
<reference evidence="1 2" key="1">
    <citation type="submission" date="2020-08" db="EMBL/GenBank/DDBJ databases">
        <title>Bridging the membrane lipid divide: bacteria of the FCB group superphylum have the potential to synthesize archaeal ether lipids.</title>
        <authorList>
            <person name="Villanueva L."/>
            <person name="Von Meijenfeldt F.A.B."/>
            <person name="Westbye A.B."/>
            <person name="Yadav S."/>
            <person name="Hopmans E.C."/>
            <person name="Dutilh B.E."/>
            <person name="Sinninghe Damste J.S."/>
        </authorList>
    </citation>
    <scope>NUCLEOTIDE SEQUENCE [LARGE SCALE GENOMIC DNA]</scope>
    <source>
        <strain evidence="1">NIOZ-UU17</strain>
    </source>
</reference>
<evidence type="ECO:0000313" key="2">
    <source>
        <dbReference type="Proteomes" id="UP000605201"/>
    </source>
</evidence>
<name>A0A8J6P571_9BACT</name>
<dbReference type="Proteomes" id="UP000605201">
    <property type="component" value="Unassembled WGS sequence"/>
</dbReference>
<comment type="caution">
    <text evidence="1">The sequence shown here is derived from an EMBL/GenBank/DDBJ whole genome shotgun (WGS) entry which is preliminary data.</text>
</comment>
<proteinExistence type="predicted"/>
<dbReference type="InterPro" id="IPR012440">
    <property type="entry name" value="DUF1641"/>
</dbReference>
<gene>
    <name evidence="1" type="ORF">H8D96_10850</name>
</gene>
<dbReference type="AlphaFoldDB" id="A0A8J6P571"/>
<protein>
    <submittedName>
        <fullName evidence="1">DUF1641 domain-containing protein</fullName>
    </submittedName>
</protein>